<organism evidence="8 9">
    <name type="scientific">Bradyrhizobium forestalis</name>
    <dbReference type="NCBI Taxonomy" id="1419263"/>
    <lineage>
        <taxon>Bacteria</taxon>
        <taxon>Pseudomonadati</taxon>
        <taxon>Pseudomonadota</taxon>
        <taxon>Alphaproteobacteria</taxon>
        <taxon>Hyphomicrobiales</taxon>
        <taxon>Nitrobacteraceae</taxon>
        <taxon>Bradyrhizobium</taxon>
    </lineage>
</organism>
<accession>A0A2M8R634</accession>
<gene>
    <name evidence="8" type="ORF">CVM73_21840</name>
</gene>
<name>A0A2M8R634_9BRAD</name>
<comment type="subcellular location">
    <subcellularLocation>
        <location evidence="1">Cell outer membrane</location>
    </subcellularLocation>
</comment>
<dbReference type="Gene3D" id="2.40.160.20">
    <property type="match status" value="1"/>
</dbReference>
<dbReference type="Pfam" id="PF13505">
    <property type="entry name" value="OMP_b-brl"/>
    <property type="match status" value="1"/>
</dbReference>
<evidence type="ECO:0000256" key="4">
    <source>
        <dbReference type="ARBA" id="ARBA00023237"/>
    </source>
</evidence>
<dbReference type="InterPro" id="IPR027385">
    <property type="entry name" value="Beta-barrel_OMP"/>
</dbReference>
<comment type="caution">
    <text evidence="8">The sequence shown here is derived from an EMBL/GenBank/DDBJ whole genome shotgun (WGS) entry which is preliminary data.</text>
</comment>
<keyword evidence="3" id="KW-0472">Membrane</keyword>
<evidence type="ECO:0000256" key="1">
    <source>
        <dbReference type="ARBA" id="ARBA00004442"/>
    </source>
</evidence>
<dbReference type="SUPFAM" id="SSF56925">
    <property type="entry name" value="OMPA-like"/>
    <property type="match status" value="1"/>
</dbReference>
<keyword evidence="4" id="KW-0998">Cell outer membrane</keyword>
<feature type="chain" id="PRO_5014714961" description="Outer membrane protein beta-barrel domain-containing protein" evidence="6">
    <location>
        <begin position="22"/>
        <end position="292"/>
    </location>
</feature>
<dbReference type="Proteomes" id="UP000231194">
    <property type="component" value="Unassembled WGS sequence"/>
</dbReference>
<dbReference type="PANTHER" id="PTHR34001">
    <property type="entry name" value="BLL7405 PROTEIN"/>
    <property type="match status" value="1"/>
</dbReference>
<dbReference type="PANTHER" id="PTHR34001:SF3">
    <property type="entry name" value="BLL7405 PROTEIN"/>
    <property type="match status" value="1"/>
</dbReference>
<evidence type="ECO:0000259" key="7">
    <source>
        <dbReference type="Pfam" id="PF13505"/>
    </source>
</evidence>
<evidence type="ECO:0000256" key="3">
    <source>
        <dbReference type="ARBA" id="ARBA00023136"/>
    </source>
</evidence>
<reference evidence="8 9" key="1">
    <citation type="submission" date="2017-11" db="EMBL/GenBank/DDBJ databases">
        <title>Bradyrhizobium forestalis sp. nov., an efficient nitrogen-fixing bacterium isolated from nodules of forest legume species in the Amazon.</title>
        <authorList>
            <person name="Costa E.M."/>
            <person name="Guimaraes A."/>
            <person name="Carvalho T.S."/>
            <person name="Rodrigues T.L."/>
            <person name="Ribeiro P.R.A."/>
            <person name="Lebbe L."/>
            <person name="Willems A."/>
            <person name="Moreira F.M.S."/>
        </authorList>
    </citation>
    <scope>NUCLEOTIDE SEQUENCE [LARGE SCALE GENOMIC DNA]</scope>
    <source>
        <strain evidence="8 9">INPA54B</strain>
    </source>
</reference>
<dbReference type="EMBL" id="PGVG01000018">
    <property type="protein sequence ID" value="PJG53281.1"/>
    <property type="molecule type" value="Genomic_DNA"/>
</dbReference>
<dbReference type="AlphaFoldDB" id="A0A2M8R634"/>
<keyword evidence="2 6" id="KW-0732">Signal</keyword>
<keyword evidence="9" id="KW-1185">Reference proteome</keyword>
<evidence type="ECO:0000313" key="8">
    <source>
        <dbReference type="EMBL" id="PJG53281.1"/>
    </source>
</evidence>
<comment type="similarity">
    <text evidence="5">Belongs to the Omp25/RopB family.</text>
</comment>
<dbReference type="OrthoDB" id="9815357at2"/>
<evidence type="ECO:0000256" key="2">
    <source>
        <dbReference type="ARBA" id="ARBA00022729"/>
    </source>
</evidence>
<feature type="domain" description="Outer membrane protein beta-barrel" evidence="7">
    <location>
        <begin position="9"/>
        <end position="284"/>
    </location>
</feature>
<protein>
    <recommendedName>
        <fullName evidence="7">Outer membrane protein beta-barrel domain-containing protein</fullName>
    </recommendedName>
</protein>
<feature type="signal peptide" evidence="6">
    <location>
        <begin position="1"/>
        <end position="21"/>
    </location>
</feature>
<dbReference type="InterPro" id="IPR011250">
    <property type="entry name" value="OMP/PagP_B-barrel"/>
</dbReference>
<evidence type="ECO:0000313" key="9">
    <source>
        <dbReference type="Proteomes" id="UP000231194"/>
    </source>
</evidence>
<dbReference type="GO" id="GO:0009279">
    <property type="term" value="C:cell outer membrane"/>
    <property type="evidence" value="ECO:0007669"/>
    <property type="project" value="UniProtKB-SubCell"/>
</dbReference>
<dbReference type="InterPro" id="IPR051692">
    <property type="entry name" value="OMP-like"/>
</dbReference>
<proteinExistence type="inferred from homology"/>
<dbReference type="RefSeq" id="WP_100233914.1">
    <property type="nucleotide sequence ID" value="NZ_PGVG01000018.1"/>
</dbReference>
<evidence type="ECO:0000256" key="5">
    <source>
        <dbReference type="ARBA" id="ARBA00038306"/>
    </source>
</evidence>
<evidence type="ECO:0000256" key="6">
    <source>
        <dbReference type="SAM" id="SignalP"/>
    </source>
</evidence>
<sequence length="292" mass="30216">MKRIVIGMAAAMSLFATGALAADLAAKPYVKAPIVDPVWSWTGFYVGANGGYSWGRSRTDVSYFTPTTGAPIAPPAGSITSAAFDMNGGIAGGQAGYNWQSTNWVFGVEGDVQWSGEKGRAGYSCVGSAAAPVGGPCLPGFTFLPPGGLAGTTLTVDQSLQWFGTVRGRVGILATPKVLFYGTGGVAFGEIKTTGTMSSFSLVAPFGPISSVASTSTTRVGWTAGVGVEGKITQNWSGKLEYLYMDLGRFSSGPFTLVPALPISANVSSRFTDHILRAGINYQFGGPVVAKY</sequence>